<dbReference type="AlphaFoldDB" id="A0A1G8DQ44"/>
<keyword evidence="4" id="KW-0633">Potassium transport</keyword>
<evidence type="ECO:0000256" key="8">
    <source>
        <dbReference type="ARBA" id="ARBA00022989"/>
    </source>
</evidence>
<feature type="transmembrane region" description="Helical" evidence="13">
    <location>
        <begin position="48"/>
        <end position="69"/>
    </location>
</feature>
<dbReference type="RefSeq" id="WP_091492731.1">
    <property type="nucleotide sequence ID" value="NZ_LT629692.1"/>
</dbReference>
<dbReference type="GO" id="GO:0005267">
    <property type="term" value="F:potassium channel activity"/>
    <property type="evidence" value="ECO:0007669"/>
    <property type="project" value="UniProtKB-KW"/>
</dbReference>
<dbReference type="OrthoDB" id="7626281at2"/>
<evidence type="ECO:0000256" key="7">
    <source>
        <dbReference type="ARBA" id="ARBA00022958"/>
    </source>
</evidence>
<gene>
    <name evidence="14" type="ORF">SAMN04489810_3408</name>
</gene>
<feature type="transmembrane region" description="Helical" evidence="13">
    <location>
        <begin position="122"/>
        <end position="142"/>
    </location>
</feature>
<proteinExistence type="inferred from homology"/>
<keyword evidence="6" id="KW-0631">Potassium channel</keyword>
<dbReference type="InterPro" id="IPR010617">
    <property type="entry name" value="TMEM175-like"/>
</dbReference>
<feature type="transmembrane region" description="Helical" evidence="13">
    <location>
        <begin position="21"/>
        <end position="42"/>
    </location>
</feature>
<accession>A0A1G8DQ44</accession>
<keyword evidence="3" id="KW-0813">Transport</keyword>
<dbReference type="Proteomes" id="UP000199009">
    <property type="component" value="Chromosome I"/>
</dbReference>
<reference evidence="14 15" key="1">
    <citation type="submission" date="2016-10" db="EMBL/GenBank/DDBJ databases">
        <authorList>
            <person name="de Groot N.N."/>
        </authorList>
    </citation>
    <scope>NUCLEOTIDE SEQUENCE [LARGE SCALE GENOMIC DNA]</scope>
    <source>
        <strain evidence="14 15">DSM 23142</strain>
    </source>
</reference>
<evidence type="ECO:0000256" key="9">
    <source>
        <dbReference type="ARBA" id="ARBA00023065"/>
    </source>
</evidence>
<comment type="catalytic activity">
    <reaction evidence="12">
        <text>K(+)(in) = K(+)(out)</text>
        <dbReference type="Rhea" id="RHEA:29463"/>
        <dbReference type="ChEBI" id="CHEBI:29103"/>
    </reaction>
</comment>
<organism evidence="14 15">
    <name type="scientific">Microbacterium pygmaeum</name>
    <dbReference type="NCBI Taxonomy" id="370764"/>
    <lineage>
        <taxon>Bacteria</taxon>
        <taxon>Bacillati</taxon>
        <taxon>Actinomycetota</taxon>
        <taxon>Actinomycetes</taxon>
        <taxon>Micrococcales</taxon>
        <taxon>Microbacteriaceae</taxon>
        <taxon>Microbacterium</taxon>
    </lineage>
</organism>
<evidence type="ECO:0000256" key="3">
    <source>
        <dbReference type="ARBA" id="ARBA00022448"/>
    </source>
</evidence>
<keyword evidence="15" id="KW-1185">Reference proteome</keyword>
<dbReference type="PANTHER" id="PTHR31462">
    <property type="entry name" value="ENDOSOMAL/LYSOSOMAL POTASSIUM CHANNEL TMEM175"/>
    <property type="match status" value="1"/>
</dbReference>
<sequence length="214" mass="23215">MARQAKHRYYAAARVEAYTDAVFAIAATLLVLDLTTTAIGAVQTDAELWAALGGMWETFLSFGISFALLSGLWVIHMSQFRDIGRADATLLWLNNARLLFVVLIPFTTSLVDEYSGLLAGRVLLPINFFFAVLLGAATWTWAAAKGGHLLKEEARGDAADQNIGGTVAVFCGALTVAFSPWFGSWAFVAFVLNGPLTAIIQRRRSRRLAARSQG</sequence>
<evidence type="ECO:0000313" key="15">
    <source>
        <dbReference type="Proteomes" id="UP000199009"/>
    </source>
</evidence>
<evidence type="ECO:0000256" key="6">
    <source>
        <dbReference type="ARBA" id="ARBA00022826"/>
    </source>
</evidence>
<evidence type="ECO:0000256" key="4">
    <source>
        <dbReference type="ARBA" id="ARBA00022538"/>
    </source>
</evidence>
<keyword evidence="9" id="KW-0406">Ion transport</keyword>
<name>A0A1G8DQ44_9MICO</name>
<evidence type="ECO:0000256" key="11">
    <source>
        <dbReference type="ARBA" id="ARBA00023303"/>
    </source>
</evidence>
<evidence type="ECO:0000256" key="10">
    <source>
        <dbReference type="ARBA" id="ARBA00023136"/>
    </source>
</evidence>
<feature type="transmembrane region" description="Helical" evidence="13">
    <location>
        <begin position="90"/>
        <end position="110"/>
    </location>
</feature>
<evidence type="ECO:0000256" key="1">
    <source>
        <dbReference type="ARBA" id="ARBA00004141"/>
    </source>
</evidence>
<evidence type="ECO:0000313" key="14">
    <source>
        <dbReference type="EMBL" id="SDH59579.1"/>
    </source>
</evidence>
<evidence type="ECO:0000256" key="5">
    <source>
        <dbReference type="ARBA" id="ARBA00022692"/>
    </source>
</evidence>
<evidence type="ECO:0000256" key="12">
    <source>
        <dbReference type="ARBA" id="ARBA00034430"/>
    </source>
</evidence>
<comment type="similarity">
    <text evidence="2">Belongs to the TMEM175 family.</text>
</comment>
<dbReference type="Pfam" id="PF06736">
    <property type="entry name" value="TMEM175"/>
    <property type="match status" value="1"/>
</dbReference>
<protein>
    <submittedName>
        <fullName evidence="14">Uncharacterized membrane protein</fullName>
    </submittedName>
</protein>
<dbReference type="PANTHER" id="PTHR31462:SF5">
    <property type="entry name" value="ENDOSOMAL_LYSOSOMAL PROTON CHANNEL TMEM175"/>
    <property type="match status" value="1"/>
</dbReference>
<keyword evidence="7" id="KW-0630">Potassium</keyword>
<dbReference type="GO" id="GO:0016020">
    <property type="term" value="C:membrane"/>
    <property type="evidence" value="ECO:0007669"/>
    <property type="project" value="UniProtKB-SubCell"/>
</dbReference>
<keyword evidence="5 13" id="KW-0812">Transmembrane</keyword>
<keyword evidence="10 13" id="KW-0472">Membrane</keyword>
<keyword evidence="11" id="KW-0407">Ion channel</keyword>
<comment type="subcellular location">
    <subcellularLocation>
        <location evidence="1">Membrane</location>
        <topology evidence="1">Multi-pass membrane protein</topology>
    </subcellularLocation>
</comment>
<feature type="transmembrane region" description="Helical" evidence="13">
    <location>
        <begin position="163"/>
        <end position="179"/>
    </location>
</feature>
<evidence type="ECO:0000256" key="2">
    <source>
        <dbReference type="ARBA" id="ARBA00006920"/>
    </source>
</evidence>
<evidence type="ECO:0000256" key="13">
    <source>
        <dbReference type="SAM" id="Phobius"/>
    </source>
</evidence>
<keyword evidence="8 13" id="KW-1133">Transmembrane helix</keyword>
<dbReference type="GO" id="GO:0015252">
    <property type="term" value="F:proton channel activity"/>
    <property type="evidence" value="ECO:0007669"/>
    <property type="project" value="InterPro"/>
</dbReference>
<dbReference type="EMBL" id="LT629692">
    <property type="protein sequence ID" value="SDH59579.1"/>
    <property type="molecule type" value="Genomic_DNA"/>
</dbReference>
<dbReference type="STRING" id="370764.SAMN04489810_3408"/>